<evidence type="ECO:0000256" key="3">
    <source>
        <dbReference type="ARBA" id="ARBA00023125"/>
    </source>
</evidence>
<dbReference type="STRING" id="411945.GA0061102_103536"/>
<feature type="domain" description="Tyr recombinase" evidence="5">
    <location>
        <begin position="209"/>
        <end position="379"/>
    </location>
</feature>
<dbReference type="CDD" id="cd00801">
    <property type="entry name" value="INT_P4_C"/>
    <property type="match status" value="1"/>
</dbReference>
<reference evidence="7" key="1">
    <citation type="submission" date="2016-08" db="EMBL/GenBank/DDBJ databases">
        <authorList>
            <person name="Varghese N."/>
            <person name="Submissions Spin"/>
        </authorList>
    </citation>
    <scope>NUCLEOTIDE SEQUENCE [LARGE SCALE GENOMIC DNA]</scope>
    <source>
        <strain evidence="7">HAMBI 2971</strain>
    </source>
</reference>
<evidence type="ECO:0000313" key="6">
    <source>
        <dbReference type="EMBL" id="SCB41863.1"/>
    </source>
</evidence>
<dbReference type="Gene3D" id="3.30.160.390">
    <property type="entry name" value="Integrase, DNA-binding domain"/>
    <property type="match status" value="1"/>
</dbReference>
<keyword evidence="2" id="KW-0229">DNA integration</keyword>
<comment type="similarity">
    <text evidence="1">Belongs to the 'phage' integrase family.</text>
</comment>
<name>A0A1C3WP73_9HYPH</name>
<dbReference type="PROSITE" id="PS51898">
    <property type="entry name" value="TYR_RECOMBINASE"/>
    <property type="match status" value="1"/>
</dbReference>
<keyword evidence="7" id="KW-1185">Reference proteome</keyword>
<keyword evidence="3" id="KW-0238">DNA-binding</keyword>
<dbReference type="GO" id="GO:0015074">
    <property type="term" value="P:DNA integration"/>
    <property type="evidence" value="ECO:0007669"/>
    <property type="project" value="UniProtKB-KW"/>
</dbReference>
<evidence type="ECO:0000313" key="7">
    <source>
        <dbReference type="Proteomes" id="UP000199435"/>
    </source>
</evidence>
<dbReference type="PANTHER" id="PTHR30629">
    <property type="entry name" value="PROPHAGE INTEGRASE"/>
    <property type="match status" value="1"/>
</dbReference>
<dbReference type="Pfam" id="PF13356">
    <property type="entry name" value="Arm-DNA-bind_3"/>
    <property type="match status" value="1"/>
</dbReference>
<sequence length="393" mass="44499">MARNKLSETKIKAITKPGIYSDGDGLYIRVQQGGSKNWVFVWRRGSKRNEIGLGGYGQGTAPISLALAREKAEAVRSQLARGEDPRSAKKEAKPKTFKDCMEDLIKARESGWRNTKHADQWRMTLRDYAKPLHDLPIADIVIGDVKDCLMLHWTERPETADRLRSRIQAVIDYGIAHEWRTAGNPARWKGLLEKVMPARQKLTRGHHKALPYRSAPAVVAKLRKSAGISSRMVEFLILNGNRTGEVRGAVWPEFDLKAKVWTIPKERMKKFREHRVPLTDRALDILNEMLGRATGDLVFEGEKEGAPISETMMTKALRAASDDKTITLHGMRSTFRDWAGDCTDHAREVIEGALAHVEGDATEQAYRRSDALEKRRALMTDWQKYLSPPVDHM</sequence>
<dbReference type="InterPro" id="IPR050808">
    <property type="entry name" value="Phage_Integrase"/>
</dbReference>
<dbReference type="InterPro" id="IPR025166">
    <property type="entry name" value="Integrase_DNA_bind_dom"/>
</dbReference>
<organism evidence="6 7">
    <name type="scientific">Rhizobium miluonense</name>
    <dbReference type="NCBI Taxonomy" id="411945"/>
    <lineage>
        <taxon>Bacteria</taxon>
        <taxon>Pseudomonadati</taxon>
        <taxon>Pseudomonadota</taxon>
        <taxon>Alphaproteobacteria</taxon>
        <taxon>Hyphomicrobiales</taxon>
        <taxon>Rhizobiaceae</taxon>
        <taxon>Rhizobium/Agrobacterium group</taxon>
        <taxon>Rhizobium</taxon>
    </lineage>
</organism>
<dbReference type="Proteomes" id="UP000199435">
    <property type="component" value="Unassembled WGS sequence"/>
</dbReference>
<dbReference type="InterPro" id="IPR038488">
    <property type="entry name" value="Integrase_DNA-bd_sf"/>
</dbReference>
<dbReference type="InterPro" id="IPR013762">
    <property type="entry name" value="Integrase-like_cat_sf"/>
</dbReference>
<dbReference type="InterPro" id="IPR053876">
    <property type="entry name" value="Phage_int_M"/>
</dbReference>
<evidence type="ECO:0000259" key="5">
    <source>
        <dbReference type="PROSITE" id="PS51898"/>
    </source>
</evidence>
<evidence type="ECO:0000256" key="1">
    <source>
        <dbReference type="ARBA" id="ARBA00008857"/>
    </source>
</evidence>
<proteinExistence type="inferred from homology"/>
<dbReference type="SUPFAM" id="SSF56349">
    <property type="entry name" value="DNA breaking-rejoining enzymes"/>
    <property type="match status" value="1"/>
</dbReference>
<dbReference type="Gene3D" id="1.10.150.130">
    <property type="match status" value="1"/>
</dbReference>
<dbReference type="AlphaFoldDB" id="A0A1C3WP73"/>
<protein>
    <submittedName>
        <fullName evidence="6">Integrase</fullName>
    </submittedName>
</protein>
<evidence type="ECO:0000256" key="2">
    <source>
        <dbReference type="ARBA" id="ARBA00022908"/>
    </source>
</evidence>
<evidence type="ECO:0000256" key="4">
    <source>
        <dbReference type="ARBA" id="ARBA00023172"/>
    </source>
</evidence>
<dbReference type="InterPro" id="IPR011010">
    <property type="entry name" value="DNA_brk_join_enz"/>
</dbReference>
<keyword evidence="4" id="KW-0233">DNA recombination</keyword>
<gene>
    <name evidence="6" type="ORF">GA0061102_103536</name>
</gene>
<dbReference type="PANTHER" id="PTHR30629:SF2">
    <property type="entry name" value="PROPHAGE INTEGRASE INTS-RELATED"/>
    <property type="match status" value="1"/>
</dbReference>
<dbReference type="InterPro" id="IPR010998">
    <property type="entry name" value="Integrase_recombinase_N"/>
</dbReference>
<dbReference type="OrthoDB" id="9795573at2"/>
<dbReference type="EMBL" id="FMAH01000035">
    <property type="protein sequence ID" value="SCB41863.1"/>
    <property type="molecule type" value="Genomic_DNA"/>
</dbReference>
<dbReference type="Pfam" id="PF00589">
    <property type="entry name" value="Phage_integrase"/>
    <property type="match status" value="1"/>
</dbReference>
<dbReference type="GO" id="GO:0003677">
    <property type="term" value="F:DNA binding"/>
    <property type="evidence" value="ECO:0007669"/>
    <property type="project" value="UniProtKB-KW"/>
</dbReference>
<dbReference type="RefSeq" id="WP_092853846.1">
    <property type="nucleotide sequence ID" value="NZ_FMAH01000035.1"/>
</dbReference>
<dbReference type="Pfam" id="PF22022">
    <property type="entry name" value="Phage_int_M"/>
    <property type="match status" value="1"/>
</dbReference>
<dbReference type="GO" id="GO:0006310">
    <property type="term" value="P:DNA recombination"/>
    <property type="evidence" value="ECO:0007669"/>
    <property type="project" value="UniProtKB-KW"/>
</dbReference>
<dbReference type="Gene3D" id="1.10.443.10">
    <property type="entry name" value="Intergrase catalytic core"/>
    <property type="match status" value="1"/>
</dbReference>
<accession>A0A1C3WP73</accession>
<dbReference type="InterPro" id="IPR002104">
    <property type="entry name" value="Integrase_catalytic"/>
</dbReference>